<proteinExistence type="predicted"/>
<evidence type="ECO:0000313" key="2">
    <source>
        <dbReference type="EMBL" id="SFN42696.1"/>
    </source>
</evidence>
<protein>
    <submittedName>
        <fullName evidence="2">Uncharacterized protein</fullName>
    </submittedName>
</protein>
<dbReference type="AlphaFoldDB" id="A0A1I4YXA5"/>
<accession>A0A1I4YXA5</accession>
<keyword evidence="3" id="KW-1185">Reference proteome</keyword>
<dbReference type="EMBL" id="FOVD01000003">
    <property type="protein sequence ID" value="SFN42696.1"/>
    <property type="molecule type" value="Genomic_DNA"/>
</dbReference>
<feature type="chain" id="PRO_5011785251" evidence="1">
    <location>
        <begin position="21"/>
        <end position="565"/>
    </location>
</feature>
<organism evidence="2 3">
    <name type="scientific">Chryseobacterium oleae</name>
    <dbReference type="NCBI Taxonomy" id="491207"/>
    <lineage>
        <taxon>Bacteria</taxon>
        <taxon>Pseudomonadati</taxon>
        <taxon>Bacteroidota</taxon>
        <taxon>Flavobacteriia</taxon>
        <taxon>Flavobacteriales</taxon>
        <taxon>Weeksellaceae</taxon>
        <taxon>Chryseobacterium group</taxon>
        <taxon>Chryseobacterium</taxon>
    </lineage>
</organism>
<name>A0A1I4YXA5_CHROL</name>
<dbReference type="RefSeq" id="WP_090024936.1">
    <property type="nucleotide sequence ID" value="NZ_FOVD01000003.1"/>
</dbReference>
<dbReference type="Proteomes" id="UP000198769">
    <property type="component" value="Unassembled WGS sequence"/>
</dbReference>
<dbReference type="OrthoDB" id="1453974at2"/>
<feature type="signal peptide" evidence="1">
    <location>
        <begin position="1"/>
        <end position="20"/>
    </location>
</feature>
<keyword evidence="1" id="KW-0732">Signal</keyword>
<reference evidence="3" key="1">
    <citation type="submission" date="2016-10" db="EMBL/GenBank/DDBJ databases">
        <authorList>
            <person name="Varghese N."/>
            <person name="Submissions S."/>
        </authorList>
    </citation>
    <scope>NUCLEOTIDE SEQUENCE [LARGE SCALE GENOMIC DNA]</scope>
    <source>
        <strain evidence="3">DSM 25575</strain>
    </source>
</reference>
<gene>
    <name evidence="2" type="ORF">SAMN05421594_2752</name>
</gene>
<sequence length="565" mass="58022">MTKKKLLFLLCIFLLSYLYSQGGKVGIDTSSPHQKTVLDIVSKTNNTGVLFPRLTTANIASIQPTAGDSVVDGLWVYNTDTKCYNYWAAAPQNQWLEICGRPINTVTGSATLNCTGASSTGTLVSGQPPNGVSVTVPYTAGNGGAYPAQNINSTGVTGLSASITAGNFNSGSGNLVFSISGTPTNNGTATFALSIGGSSCSVNVNVNMKGGQATLNCGASTTSGTLVANSPATGVSFTIPYTAGNGGPFTAQSIASTGVSGLTATIAAGNFNNGTGSLTYTVSGTPSSAGTASFIVNIGGSTCTVNFTVIAGFDLSKMKILALGASPYSVDTGTNGGLGVAMYSPNNFGPNGTVKTVNTWNVTRRNVTSGGLSDLRTAGYKMLIVGYAYDIANQTDLNSILIFIENGGTVLWFSETSGTSTTNLVRSMSGGQSTLGTWSTCTAINSSTSNVLVGDFGDARGKIYGNDACTAKNMSGSYDPNIIDILSSSGSNVMAFKYKPKEFYWFGDGGMSVYVGSPAPVSGNSYPWLLDSSRRPVISTWGGRANVSNSVMLMNIIAKALKNAQ</sequence>
<evidence type="ECO:0000313" key="3">
    <source>
        <dbReference type="Proteomes" id="UP000198769"/>
    </source>
</evidence>
<evidence type="ECO:0000256" key="1">
    <source>
        <dbReference type="SAM" id="SignalP"/>
    </source>
</evidence>